<protein>
    <submittedName>
        <fullName evidence="1">Uncharacterized protein</fullName>
    </submittedName>
</protein>
<dbReference type="KEGG" id="clus:A9F13_02g03058"/>
<organism evidence="1 2">
    <name type="scientific">Clavispora lusitaniae</name>
    <name type="common">Candida lusitaniae</name>
    <dbReference type="NCBI Taxonomy" id="36911"/>
    <lineage>
        <taxon>Eukaryota</taxon>
        <taxon>Fungi</taxon>
        <taxon>Dikarya</taxon>
        <taxon>Ascomycota</taxon>
        <taxon>Saccharomycotina</taxon>
        <taxon>Pichiomycetes</taxon>
        <taxon>Metschnikowiaceae</taxon>
        <taxon>Clavispora</taxon>
    </lineage>
</organism>
<dbReference type="Proteomes" id="UP000195602">
    <property type="component" value="Unassembled WGS sequence"/>
</dbReference>
<dbReference type="EMBL" id="LYUB02000002">
    <property type="protein sequence ID" value="OVF10485.1"/>
    <property type="molecule type" value="Genomic_DNA"/>
</dbReference>
<sequence>MLNILERSWFISSFAPFPAYFMTARYRAPKEPNSSYHSQFPFPITEFCEPDIGVTVQSQVAHSFSPALADPNSASVAFYCSSFAASLTSDGAHIFTFTIASAVTLCKE</sequence>
<dbReference type="AlphaFoldDB" id="A0AA91Q3Y0"/>
<comment type="caution">
    <text evidence="1">The sequence shown here is derived from an EMBL/GenBank/DDBJ whole genome shotgun (WGS) entry which is preliminary data.</text>
</comment>
<evidence type="ECO:0000313" key="1">
    <source>
        <dbReference type="EMBL" id="OVF10485.1"/>
    </source>
</evidence>
<reference evidence="1 2" key="1">
    <citation type="submission" date="2017-04" db="EMBL/GenBank/DDBJ databases">
        <title>Draft genome of the yeast Clavispora lusitaniae type strain CBS 6936.</title>
        <authorList>
            <person name="Durrens P."/>
            <person name="Klopp C."/>
            <person name="Biteau N."/>
            <person name="Fitton-Ouhabi V."/>
            <person name="Dementhon K."/>
            <person name="Accoceberry I."/>
            <person name="Sherman D.J."/>
            <person name="Noel T."/>
        </authorList>
    </citation>
    <scope>NUCLEOTIDE SEQUENCE [LARGE SCALE GENOMIC DNA]</scope>
    <source>
        <strain evidence="1 2">CBS 6936</strain>
    </source>
</reference>
<gene>
    <name evidence="1" type="ORF">A9F13_02g03058</name>
</gene>
<proteinExistence type="predicted"/>
<accession>A0AA91Q3Y0</accession>
<evidence type="ECO:0000313" key="2">
    <source>
        <dbReference type="Proteomes" id="UP000195602"/>
    </source>
</evidence>
<name>A0AA91Q3Y0_CLALS</name>